<dbReference type="PROSITE" id="PS51257">
    <property type="entry name" value="PROKAR_LIPOPROTEIN"/>
    <property type="match status" value="1"/>
</dbReference>
<keyword evidence="4" id="KW-1185">Reference proteome</keyword>
<dbReference type="SUPFAM" id="SSF110087">
    <property type="entry name" value="DR1885-like metal-binding protein"/>
    <property type="match status" value="1"/>
</dbReference>
<feature type="chain" id="PRO_5006937184" description="DUF461 domain-containing protein" evidence="2">
    <location>
        <begin position="27"/>
        <end position="262"/>
    </location>
</feature>
<reference evidence="3 4" key="1">
    <citation type="submission" date="2015-12" db="EMBL/GenBank/DDBJ databases">
        <title>Draft genome sequence of Streptomyces silvensis ATCC 53525, a producer of novel hormone antagonists.</title>
        <authorList>
            <person name="Johnston C.W."/>
            <person name="Li Y."/>
            <person name="Magarvey N.A."/>
        </authorList>
    </citation>
    <scope>NUCLEOTIDE SEQUENCE [LARGE SCALE GENOMIC DNA]</scope>
    <source>
        <strain evidence="3 4">ATCC 53525</strain>
    </source>
</reference>
<accession>A0A0W7XA11</accession>
<dbReference type="InterPro" id="IPR007410">
    <property type="entry name" value="LpqE-like"/>
</dbReference>
<evidence type="ECO:0008006" key="5">
    <source>
        <dbReference type="Google" id="ProtNLM"/>
    </source>
</evidence>
<feature type="signal peptide" evidence="2">
    <location>
        <begin position="1"/>
        <end position="26"/>
    </location>
</feature>
<organism evidence="3 4">
    <name type="scientific">Streptomyces silvensis</name>
    <dbReference type="NCBI Taxonomy" id="1765722"/>
    <lineage>
        <taxon>Bacteria</taxon>
        <taxon>Bacillati</taxon>
        <taxon>Actinomycetota</taxon>
        <taxon>Actinomycetes</taxon>
        <taxon>Kitasatosporales</taxon>
        <taxon>Streptomycetaceae</taxon>
        <taxon>Streptomyces</taxon>
    </lineage>
</organism>
<feature type="region of interest" description="Disordered" evidence="1">
    <location>
        <begin position="172"/>
        <end position="262"/>
    </location>
</feature>
<dbReference type="InterPro" id="IPR036182">
    <property type="entry name" value="PCuAC_sf"/>
</dbReference>
<dbReference type="RefSeq" id="WP_058846314.1">
    <property type="nucleotide sequence ID" value="NZ_LOCL01000026.1"/>
</dbReference>
<keyword evidence="2" id="KW-0732">Signal</keyword>
<gene>
    <name evidence="3" type="ORF">AT728_05640</name>
</gene>
<name>A0A0W7XA11_9ACTN</name>
<evidence type="ECO:0000256" key="2">
    <source>
        <dbReference type="SAM" id="SignalP"/>
    </source>
</evidence>
<dbReference type="Proteomes" id="UP000054804">
    <property type="component" value="Unassembled WGS sequence"/>
</dbReference>
<dbReference type="Pfam" id="PF04314">
    <property type="entry name" value="PCuAC"/>
    <property type="match status" value="1"/>
</dbReference>
<proteinExistence type="predicted"/>
<evidence type="ECO:0000256" key="1">
    <source>
        <dbReference type="SAM" id="MobiDB-lite"/>
    </source>
</evidence>
<evidence type="ECO:0000313" key="4">
    <source>
        <dbReference type="Proteomes" id="UP000054804"/>
    </source>
</evidence>
<evidence type="ECO:0000313" key="3">
    <source>
        <dbReference type="EMBL" id="KUF19817.1"/>
    </source>
</evidence>
<comment type="caution">
    <text evidence="3">The sequence shown here is derived from an EMBL/GenBank/DDBJ whole genome shotgun (WGS) entry which is preliminary data.</text>
</comment>
<protein>
    <recommendedName>
        <fullName evidence="5">DUF461 domain-containing protein</fullName>
    </recommendedName>
</protein>
<dbReference type="AlphaFoldDB" id="A0A0W7XA11"/>
<feature type="compositionally biased region" description="Basic and acidic residues" evidence="1">
    <location>
        <begin position="218"/>
        <end position="229"/>
    </location>
</feature>
<dbReference type="Gene3D" id="2.60.40.1890">
    <property type="entry name" value="PCu(A)C copper chaperone"/>
    <property type="match status" value="1"/>
</dbReference>
<sequence>MSRSLRRGAIAATALAFSLASLTACGAGNNAETIEIKPDNAATAVGDIKIQNAMIITQPDRESTGPAVVAATVFNNGDTPQTLDAITVDGAGKKAELTPAKGEKKGKGGGLTIPAGASVTIGGKDNASAVLPSSREAVKDGNAQPVTFAFSKTGDVKLKTFVVPAESYFKKWGPSELPEAPDGKPSKGASGKPSGKPSGSPTGNPSNTPDAGTEGGDDAQRANGDDRTDGANGADDGAEGAQSPGTTPGADGHDDGGSGAQH</sequence>
<dbReference type="EMBL" id="LOCL01000026">
    <property type="protein sequence ID" value="KUF19817.1"/>
    <property type="molecule type" value="Genomic_DNA"/>
</dbReference>
<feature type="compositionally biased region" description="Low complexity" evidence="1">
    <location>
        <begin position="230"/>
        <end position="241"/>
    </location>
</feature>
<dbReference type="OrthoDB" id="3824824at2"/>
<feature type="compositionally biased region" description="Low complexity" evidence="1">
    <location>
        <begin position="186"/>
        <end position="209"/>
    </location>
</feature>